<dbReference type="AlphaFoldDB" id="A0A1I4YW65"/>
<gene>
    <name evidence="1" type="ORF">SAMN05216386_0903</name>
</gene>
<keyword evidence="2" id="KW-1185">Reference proteome</keyword>
<name>A0A1I4YW65_9PROT</name>
<dbReference type="OrthoDB" id="1364128at2"/>
<dbReference type="Gene3D" id="3.30.530.20">
    <property type="match status" value="1"/>
</dbReference>
<dbReference type="PANTHER" id="PTHR39332">
    <property type="entry name" value="BLL4707 PROTEIN"/>
    <property type="match status" value="1"/>
</dbReference>
<dbReference type="PANTHER" id="PTHR39332:SF7">
    <property type="entry name" value="SRPBCC FAMILY PROTEIN"/>
    <property type="match status" value="1"/>
</dbReference>
<evidence type="ECO:0000313" key="1">
    <source>
        <dbReference type="EMBL" id="SFN42003.1"/>
    </source>
</evidence>
<sequence>MLKVYNSIIVPAPIEQVWSRICDFHDFSWAPSLITSCEKVGEGDGFTAGAKRLLNGVFLDTLIAHSSTEKRMMYSLNEGPSPVSSKEIRNYTGDLHLLPVTVNDTTFAEWSGSWESDTADAVEYMNSIYRSLLGDLAAEFGGRR</sequence>
<accession>A0A1I4YW65</accession>
<dbReference type="Proteomes" id="UP000183107">
    <property type="component" value="Unassembled WGS sequence"/>
</dbReference>
<evidence type="ECO:0000313" key="2">
    <source>
        <dbReference type="Proteomes" id="UP000183107"/>
    </source>
</evidence>
<dbReference type="SUPFAM" id="SSF55961">
    <property type="entry name" value="Bet v1-like"/>
    <property type="match status" value="1"/>
</dbReference>
<protein>
    <submittedName>
        <fullName evidence="1">Polyketide cyclase / dehydrase and lipid transport</fullName>
    </submittedName>
</protein>
<proteinExistence type="predicted"/>
<dbReference type="InterPro" id="IPR023393">
    <property type="entry name" value="START-like_dom_sf"/>
</dbReference>
<dbReference type="CDD" id="cd07821">
    <property type="entry name" value="PYR_PYL_RCAR_like"/>
    <property type="match status" value="1"/>
</dbReference>
<dbReference type="Pfam" id="PF10604">
    <property type="entry name" value="Polyketide_cyc2"/>
    <property type="match status" value="1"/>
</dbReference>
<organism evidence="1 2">
    <name type="scientific">Nitrosospira briensis</name>
    <dbReference type="NCBI Taxonomy" id="35799"/>
    <lineage>
        <taxon>Bacteria</taxon>
        <taxon>Pseudomonadati</taxon>
        <taxon>Pseudomonadota</taxon>
        <taxon>Betaproteobacteria</taxon>
        <taxon>Nitrosomonadales</taxon>
        <taxon>Nitrosomonadaceae</taxon>
        <taxon>Nitrosospira</taxon>
    </lineage>
</organism>
<dbReference type="RefSeq" id="WP_074795030.1">
    <property type="nucleotide sequence ID" value="NZ_FOVJ01000001.1"/>
</dbReference>
<reference evidence="2" key="1">
    <citation type="submission" date="2016-10" db="EMBL/GenBank/DDBJ databases">
        <authorList>
            <person name="Varghese N."/>
        </authorList>
    </citation>
    <scope>NUCLEOTIDE SEQUENCE [LARGE SCALE GENOMIC DNA]</scope>
    <source>
        <strain evidence="2">Nsp8</strain>
    </source>
</reference>
<dbReference type="InterPro" id="IPR019587">
    <property type="entry name" value="Polyketide_cyclase/dehydratase"/>
</dbReference>
<dbReference type="EMBL" id="FOVJ01000001">
    <property type="protein sequence ID" value="SFN42003.1"/>
    <property type="molecule type" value="Genomic_DNA"/>
</dbReference>